<dbReference type="EMBL" id="JACHMB010000001">
    <property type="protein sequence ID" value="MBB5780845.1"/>
    <property type="molecule type" value="Genomic_DNA"/>
</dbReference>
<evidence type="ECO:0000313" key="2">
    <source>
        <dbReference type="Proteomes" id="UP000579153"/>
    </source>
</evidence>
<dbReference type="AlphaFoldDB" id="A0A7W9GBQ7"/>
<name>A0A7W9GBQ7_9ACTN</name>
<evidence type="ECO:0000313" key="1">
    <source>
        <dbReference type="EMBL" id="MBB5780845.1"/>
    </source>
</evidence>
<dbReference type="Proteomes" id="UP000579153">
    <property type="component" value="Unassembled WGS sequence"/>
</dbReference>
<protein>
    <submittedName>
        <fullName evidence="1">Uncharacterized protein</fullName>
    </submittedName>
</protein>
<dbReference type="RefSeq" id="WP_185074246.1">
    <property type="nucleotide sequence ID" value="NZ_JACHMB010000001.1"/>
</dbReference>
<keyword evidence="2" id="KW-1185">Reference proteome</keyword>
<accession>A0A7W9GBQ7</accession>
<comment type="caution">
    <text evidence="1">The sequence shown here is derived from an EMBL/GenBank/DDBJ whole genome shotgun (WGS) entry which is preliminary data.</text>
</comment>
<gene>
    <name evidence="1" type="ORF">HD596_007601</name>
</gene>
<reference evidence="1 2" key="1">
    <citation type="submission" date="2020-08" db="EMBL/GenBank/DDBJ databases">
        <title>Sequencing the genomes of 1000 actinobacteria strains.</title>
        <authorList>
            <person name="Klenk H.-P."/>
        </authorList>
    </citation>
    <scope>NUCLEOTIDE SEQUENCE [LARGE SCALE GENOMIC DNA]</scope>
    <source>
        <strain evidence="1 2">DSM 45507</strain>
    </source>
</reference>
<organism evidence="1 2">
    <name type="scientific">Nonomuraea jabiensis</name>
    <dbReference type="NCBI Taxonomy" id="882448"/>
    <lineage>
        <taxon>Bacteria</taxon>
        <taxon>Bacillati</taxon>
        <taxon>Actinomycetota</taxon>
        <taxon>Actinomycetes</taxon>
        <taxon>Streptosporangiales</taxon>
        <taxon>Streptosporangiaceae</taxon>
        <taxon>Nonomuraea</taxon>
    </lineage>
</organism>
<sequence>MEQRRACLKQLVMLQKVTIHHLGRALTGEEAGRLRALTPYLDEAITRAM</sequence>
<proteinExistence type="predicted"/>